<dbReference type="InterPro" id="IPR005269">
    <property type="entry name" value="LOG"/>
</dbReference>
<evidence type="ECO:0000256" key="3">
    <source>
        <dbReference type="RuleBase" id="RU363015"/>
    </source>
</evidence>
<sequence length="194" mass="20308">MPPAIRSAAVFCGSRLGANPVFAQAARALGQGLAARGITLVYGGGGIGLMGTVAEAAVEAGGTVRGIIPEFLTKLERPSPRLAEIEITDSMHSRKRRMFDLADAFVTLPGGLGTLDETVEVLTWRQLRLHAKPVIILDIGGWAQPVVALIDAMIAHGFVAPDNREFFRVVPDVPAALALLEAAPAGPAEPSGRL</sequence>
<dbReference type="Proteomes" id="UP001523392">
    <property type="component" value="Unassembled WGS sequence"/>
</dbReference>
<reference evidence="4 5" key="1">
    <citation type="submission" date="2021-12" db="EMBL/GenBank/DDBJ databases">
        <title>Siccirubricoccus leaddurans sp. nov., a high concentration Zn2+ tolerance bacterium.</title>
        <authorList>
            <person name="Cao Y."/>
        </authorList>
    </citation>
    <scope>NUCLEOTIDE SEQUENCE [LARGE SCALE GENOMIC DNA]</scope>
    <source>
        <strain evidence="4 5">KC 17139</strain>
    </source>
</reference>
<dbReference type="NCBIfam" id="TIGR00730">
    <property type="entry name" value="Rossman fold protein, TIGR00730 family"/>
    <property type="match status" value="1"/>
</dbReference>
<name>A0ABT1DFR5_9PROT</name>
<dbReference type="SUPFAM" id="SSF102405">
    <property type="entry name" value="MCP/YpsA-like"/>
    <property type="match status" value="1"/>
</dbReference>
<keyword evidence="3" id="KW-0378">Hydrolase</keyword>
<evidence type="ECO:0000256" key="1">
    <source>
        <dbReference type="ARBA" id="ARBA00000274"/>
    </source>
</evidence>
<gene>
    <name evidence="4" type="ORF">JYK14_28315</name>
</gene>
<comment type="similarity">
    <text evidence="2 3">Belongs to the LOG family.</text>
</comment>
<dbReference type="Pfam" id="PF03641">
    <property type="entry name" value="Lysine_decarbox"/>
    <property type="match status" value="1"/>
</dbReference>
<organism evidence="4 5">
    <name type="scientific">Siccirubricoccus soli</name>
    <dbReference type="NCBI Taxonomy" id="2899147"/>
    <lineage>
        <taxon>Bacteria</taxon>
        <taxon>Pseudomonadati</taxon>
        <taxon>Pseudomonadota</taxon>
        <taxon>Alphaproteobacteria</taxon>
        <taxon>Acetobacterales</taxon>
        <taxon>Roseomonadaceae</taxon>
        <taxon>Siccirubricoccus</taxon>
    </lineage>
</organism>
<keyword evidence="3" id="KW-0203">Cytokinin biosynthesis</keyword>
<protein>
    <recommendedName>
        <fullName evidence="3">Cytokinin riboside 5'-monophosphate phosphoribohydrolase</fullName>
        <ecNumber evidence="3">3.2.2.n1</ecNumber>
    </recommendedName>
</protein>
<proteinExistence type="inferred from homology"/>
<accession>A0ABT1DFR5</accession>
<dbReference type="PANTHER" id="PTHR31223">
    <property type="entry name" value="LOG FAMILY PROTEIN YJL055W"/>
    <property type="match status" value="1"/>
</dbReference>
<dbReference type="InterPro" id="IPR031100">
    <property type="entry name" value="LOG_fam"/>
</dbReference>
<dbReference type="Gene3D" id="3.40.50.450">
    <property type="match status" value="1"/>
</dbReference>
<keyword evidence="5" id="KW-1185">Reference proteome</keyword>
<dbReference type="EMBL" id="JAFIRR010000284">
    <property type="protein sequence ID" value="MCO6420029.1"/>
    <property type="molecule type" value="Genomic_DNA"/>
</dbReference>
<evidence type="ECO:0000313" key="5">
    <source>
        <dbReference type="Proteomes" id="UP001523392"/>
    </source>
</evidence>
<evidence type="ECO:0000256" key="2">
    <source>
        <dbReference type="ARBA" id="ARBA00006763"/>
    </source>
</evidence>
<comment type="catalytic activity">
    <reaction evidence="1">
        <text>AMP + H2O = D-ribose 5-phosphate + adenine</text>
        <dbReference type="Rhea" id="RHEA:20129"/>
        <dbReference type="ChEBI" id="CHEBI:15377"/>
        <dbReference type="ChEBI" id="CHEBI:16708"/>
        <dbReference type="ChEBI" id="CHEBI:78346"/>
        <dbReference type="ChEBI" id="CHEBI:456215"/>
        <dbReference type="EC" id="3.2.2.4"/>
    </reaction>
</comment>
<dbReference type="RefSeq" id="WP_252956695.1">
    <property type="nucleotide sequence ID" value="NZ_JAFIRR010000284.1"/>
</dbReference>
<evidence type="ECO:0000313" key="4">
    <source>
        <dbReference type="EMBL" id="MCO6420029.1"/>
    </source>
</evidence>
<dbReference type="EC" id="3.2.2.n1" evidence="3"/>
<comment type="caution">
    <text evidence="4">The sequence shown here is derived from an EMBL/GenBank/DDBJ whole genome shotgun (WGS) entry which is preliminary data.</text>
</comment>
<dbReference type="PANTHER" id="PTHR31223:SF70">
    <property type="entry name" value="LOG FAMILY PROTEIN YJL055W"/>
    <property type="match status" value="1"/>
</dbReference>